<accession>A0ABS9XIC8</accession>
<keyword evidence="3" id="KW-1003">Cell membrane</keyword>
<keyword evidence="10" id="KW-1185">Reference proteome</keyword>
<dbReference type="EMBL" id="JALDAX010000006">
    <property type="protein sequence ID" value="MCI3241780.1"/>
    <property type="molecule type" value="Genomic_DNA"/>
</dbReference>
<name>A0ABS9XIC8_9ACTN</name>
<evidence type="ECO:0000256" key="6">
    <source>
        <dbReference type="ARBA" id="ARBA00023136"/>
    </source>
</evidence>
<keyword evidence="2 7" id="KW-0813">Transport</keyword>
<reference evidence="9" key="1">
    <citation type="submission" date="2022-03" db="EMBL/GenBank/DDBJ databases">
        <title>Streptomyces 7R015 and 7R016 isolated from Barleria lupulina in Thailand.</title>
        <authorList>
            <person name="Kanchanasin P."/>
            <person name="Phongsopitanun W."/>
            <person name="Tanasupawat S."/>
        </authorList>
    </citation>
    <scope>NUCLEOTIDE SEQUENCE</scope>
    <source>
        <strain evidence="9">7R016</strain>
    </source>
</reference>
<keyword evidence="6 7" id="KW-0472">Membrane</keyword>
<organism evidence="9 10">
    <name type="scientific">Streptomyces spinosisporus</name>
    <dbReference type="NCBI Taxonomy" id="2927582"/>
    <lineage>
        <taxon>Bacteria</taxon>
        <taxon>Bacillati</taxon>
        <taxon>Actinomycetota</taxon>
        <taxon>Actinomycetes</taxon>
        <taxon>Kitasatosporales</taxon>
        <taxon>Streptomycetaceae</taxon>
        <taxon>Streptomyces</taxon>
    </lineage>
</organism>
<dbReference type="PROSITE" id="PS50928">
    <property type="entry name" value="ABC_TM1"/>
    <property type="match status" value="1"/>
</dbReference>
<evidence type="ECO:0000259" key="8">
    <source>
        <dbReference type="PROSITE" id="PS50928"/>
    </source>
</evidence>
<dbReference type="InterPro" id="IPR000515">
    <property type="entry name" value="MetI-like"/>
</dbReference>
<feature type="transmembrane region" description="Helical" evidence="7">
    <location>
        <begin position="46"/>
        <end position="68"/>
    </location>
</feature>
<feature type="transmembrane region" description="Helical" evidence="7">
    <location>
        <begin position="176"/>
        <end position="193"/>
    </location>
</feature>
<protein>
    <submittedName>
        <fullName evidence="9">Carbohydrate ABC transporter permease</fullName>
    </submittedName>
</protein>
<dbReference type="RefSeq" id="WP_242710406.1">
    <property type="nucleotide sequence ID" value="NZ_JALDAX010000006.1"/>
</dbReference>
<feature type="transmembrane region" description="Helical" evidence="7">
    <location>
        <begin position="144"/>
        <end position="164"/>
    </location>
</feature>
<dbReference type="Gene3D" id="1.10.3720.10">
    <property type="entry name" value="MetI-like"/>
    <property type="match status" value="1"/>
</dbReference>
<gene>
    <name evidence="9" type="ORF">MQN93_18845</name>
</gene>
<evidence type="ECO:0000256" key="1">
    <source>
        <dbReference type="ARBA" id="ARBA00004651"/>
    </source>
</evidence>
<comment type="similarity">
    <text evidence="7">Belongs to the binding-protein-dependent transport system permease family.</text>
</comment>
<evidence type="ECO:0000256" key="5">
    <source>
        <dbReference type="ARBA" id="ARBA00022989"/>
    </source>
</evidence>
<comment type="caution">
    <text evidence="9">The sequence shown here is derived from an EMBL/GenBank/DDBJ whole genome shotgun (WGS) entry which is preliminary data.</text>
</comment>
<dbReference type="Proteomes" id="UP001165270">
    <property type="component" value="Unassembled WGS sequence"/>
</dbReference>
<keyword evidence="5 7" id="KW-1133">Transmembrane helix</keyword>
<evidence type="ECO:0000256" key="7">
    <source>
        <dbReference type="RuleBase" id="RU363032"/>
    </source>
</evidence>
<evidence type="ECO:0000313" key="9">
    <source>
        <dbReference type="EMBL" id="MCI3241780.1"/>
    </source>
</evidence>
<proteinExistence type="inferred from homology"/>
<sequence length="313" mass="34217">MTSTELPVRTAPASQAAGPIRELAITRRARGGRTNLTLGENRVSRVLALGALAVLALVWLLPASWALLTAFKSEADASDPAHWFWPRHGFTLHGFSTVWERGDLPLWMLNSLLISAAVTVITVLVSAMAGYAFSRTRFPARRPLFVLTVAAVLVPPQILIVPWFQQMLTLHLLDTYAAVILPQTVAPVMVFILKKHFDSLPDELEEAARIDGAGHWRIFWSVLLPLSRPMLAAVGIFVFIGAWNNFLWPFVSTSDPALMTLPVGITSVKDAYGIQYAQTMASAVLAALPLVVVFVFFQRHIVKSVATTGLGGQ</sequence>
<evidence type="ECO:0000256" key="4">
    <source>
        <dbReference type="ARBA" id="ARBA00022692"/>
    </source>
</evidence>
<dbReference type="PANTHER" id="PTHR43744:SF12">
    <property type="entry name" value="ABC TRANSPORTER PERMEASE PROTEIN MG189-RELATED"/>
    <property type="match status" value="1"/>
</dbReference>
<dbReference type="SUPFAM" id="SSF161098">
    <property type="entry name" value="MetI-like"/>
    <property type="match status" value="1"/>
</dbReference>
<keyword evidence="4 7" id="KW-0812">Transmembrane</keyword>
<comment type="subcellular location">
    <subcellularLocation>
        <location evidence="1 7">Cell membrane</location>
        <topology evidence="1 7">Multi-pass membrane protein</topology>
    </subcellularLocation>
</comment>
<dbReference type="CDD" id="cd06261">
    <property type="entry name" value="TM_PBP2"/>
    <property type="match status" value="1"/>
</dbReference>
<dbReference type="InterPro" id="IPR035906">
    <property type="entry name" value="MetI-like_sf"/>
</dbReference>
<dbReference type="PANTHER" id="PTHR43744">
    <property type="entry name" value="ABC TRANSPORTER PERMEASE PROTEIN MG189-RELATED-RELATED"/>
    <property type="match status" value="1"/>
</dbReference>
<evidence type="ECO:0000256" key="2">
    <source>
        <dbReference type="ARBA" id="ARBA00022448"/>
    </source>
</evidence>
<evidence type="ECO:0000256" key="3">
    <source>
        <dbReference type="ARBA" id="ARBA00022475"/>
    </source>
</evidence>
<feature type="transmembrane region" description="Helical" evidence="7">
    <location>
        <begin position="276"/>
        <end position="297"/>
    </location>
</feature>
<evidence type="ECO:0000313" key="10">
    <source>
        <dbReference type="Proteomes" id="UP001165270"/>
    </source>
</evidence>
<feature type="domain" description="ABC transmembrane type-1" evidence="8">
    <location>
        <begin position="108"/>
        <end position="297"/>
    </location>
</feature>
<dbReference type="Pfam" id="PF00528">
    <property type="entry name" value="BPD_transp_1"/>
    <property type="match status" value="1"/>
</dbReference>
<feature type="transmembrane region" description="Helical" evidence="7">
    <location>
        <begin position="107"/>
        <end position="132"/>
    </location>
</feature>